<dbReference type="GO" id="GO:0005634">
    <property type="term" value="C:nucleus"/>
    <property type="evidence" value="ECO:0007669"/>
    <property type="project" value="TreeGrafter"/>
</dbReference>
<dbReference type="InterPro" id="IPR001478">
    <property type="entry name" value="PDZ"/>
</dbReference>
<reference evidence="4" key="1">
    <citation type="submission" date="2019-03" db="EMBL/GenBank/DDBJ databases">
        <title>Improved annotation for the trematode Fasciola hepatica.</title>
        <authorList>
            <person name="Choi Y.-J."/>
            <person name="Martin J."/>
            <person name="Mitreva M."/>
        </authorList>
    </citation>
    <scope>NUCLEOTIDE SEQUENCE [LARGE SCALE GENOMIC DNA]</scope>
</reference>
<dbReference type="Pfam" id="PF00168">
    <property type="entry name" value="C2"/>
    <property type="match status" value="1"/>
</dbReference>
<sequence>MLTVNTSTVDRKLEQWSTSVVLPITNQSQVKQPTNQQSLNLSPTEQQSVADEMNFTKNSGVLVERVNKTDPVQSFKPLPTLLNCRAQSLALVAGRDCHQIEPALIPTDQANSLTNLLYLPIPNSNDATSQLPIGSFGWAENQPPSTIGSSLTNIPVLPPSPYEITDGRIACSSAASDTNSTCGSRRHFRRRVAHYHQNHRHSSQHHSQQRSTHPPNAGFKTRPTPNVQNGVVGSWKNSTNRTTVSLSPPVRCSSGTSDPSPLDNTNLSDMTERRAKSVGPPSSTQKDLKSGGSSDPLQSPSGGESLDLLSVDCMVSAWAHTDSGQPNRTLSSPMMHSSQTGTTQNALVPGVFTQSTPDKTCAMRSRSHHQLRLRDSGEPREQTESRIVSTAPNMGFCTGYLSNCGDGRFSCSNTFCSTCHWQSPKTNDLAFTVLDRWYQRYYTISRHPDNCITKILRSPISVLAPCKGKLHLKIESNNGVIQLLIIEAKGLRSCTDAPCNSFVKVTVVPDRNNIFTQTTQIVESKANPVYNKSISLDLNKSKHARRILLTVYCQQTLNGENELIGGMSFGVTGITTKKAIAGWYYLLNETMARKKHLRAGSETNLGSVENHNVNSNSTECAPPTVQFSDSSPGELVRQEMIQSPRPGSIPTGGFMTTERGPGMCGTPNPMTGHDGTRRLNPVMIPRAQHFLPTSAVHFRNPTLCHPVPPGSPQVAITVPKTNQALNNMHLFRFLLTRGPKGFGFTLSGGCPVYVSHVEPNSPAMQAGVQPGDFIVAVDNSNVSRSTTDSVVRIFRIAQNPVHLTICRPTTVCVKTHSSPKTYGSKTFSNLFQRGCLSQMKKSASNDSMRPDCAAAFCQTVGGTTVIPQTPVYPGPSFVPYNNPIQAIRSNGPPAYPTLTFLPNSRSLYQVSPNLQAARTGASAFPSSRTEMRLCDVANGHMPPTQIPTTPSSIPVAKPRVICLPSTCGMNSYVRTEDGQVTIDVDSISSMKQVPPSPTIPTISRPANVCSLLSSPSRETAQTLPAQCRLSPREPPTLSTDPPIVDCLKYVGHVKQVDFRQHSPRLEHYGCLNLLESNCCSKVELLLFSDLLLIAQRAPNHFFTVIKDPIYNTKICYVNIPSNASDQLILQYIDDHNRKQIVHFQGSNVREWLAWIQGHMVYNSNWWMENIQCPVNF</sequence>
<keyword evidence="5" id="KW-1185">Reference proteome</keyword>
<feature type="compositionally biased region" description="Polar residues" evidence="1">
    <location>
        <begin position="280"/>
        <end position="302"/>
    </location>
</feature>
<dbReference type="SMART" id="SM00239">
    <property type="entry name" value="C2"/>
    <property type="match status" value="1"/>
</dbReference>
<dbReference type="PROSITE" id="PS50106">
    <property type="entry name" value="PDZ"/>
    <property type="match status" value="1"/>
</dbReference>
<evidence type="ECO:0000259" key="3">
    <source>
        <dbReference type="PROSITE" id="PS50106"/>
    </source>
</evidence>
<dbReference type="InterPro" id="IPR035892">
    <property type="entry name" value="C2_domain_sf"/>
</dbReference>
<dbReference type="InterPro" id="IPR036034">
    <property type="entry name" value="PDZ_sf"/>
</dbReference>
<feature type="compositionally biased region" description="Polar residues" evidence="1">
    <location>
        <begin position="253"/>
        <end position="269"/>
    </location>
</feature>
<dbReference type="SUPFAM" id="SSF49562">
    <property type="entry name" value="C2 domain (Calcium/lipid-binding domain, CaLB)"/>
    <property type="match status" value="1"/>
</dbReference>
<feature type="compositionally biased region" description="Polar residues" evidence="1">
    <location>
        <begin position="223"/>
        <end position="246"/>
    </location>
</feature>
<dbReference type="InterPro" id="IPR000008">
    <property type="entry name" value="C2_dom"/>
</dbReference>
<dbReference type="SUPFAM" id="SSF50156">
    <property type="entry name" value="PDZ domain-like"/>
    <property type="match status" value="1"/>
</dbReference>
<protein>
    <recommendedName>
        <fullName evidence="6">Regulator of G-protein signaling 3</fullName>
    </recommendedName>
</protein>
<dbReference type="Gene3D" id="2.30.42.10">
    <property type="match status" value="1"/>
</dbReference>
<name>A0A4E0S436_FASHE</name>
<dbReference type="InterPro" id="IPR041489">
    <property type="entry name" value="PDZ_6"/>
</dbReference>
<dbReference type="GO" id="GO:0005886">
    <property type="term" value="C:plasma membrane"/>
    <property type="evidence" value="ECO:0007669"/>
    <property type="project" value="TreeGrafter"/>
</dbReference>
<evidence type="ECO:0000259" key="2">
    <source>
        <dbReference type="PROSITE" id="PS50004"/>
    </source>
</evidence>
<dbReference type="Proteomes" id="UP000230066">
    <property type="component" value="Unassembled WGS sequence"/>
</dbReference>
<evidence type="ECO:0000313" key="4">
    <source>
        <dbReference type="EMBL" id="THD28590.1"/>
    </source>
</evidence>
<dbReference type="PANTHER" id="PTHR46848">
    <property type="entry name" value="REGULATOR OF G-PROTEIN SIGNALING 3"/>
    <property type="match status" value="1"/>
</dbReference>
<feature type="compositionally biased region" description="Basic and acidic residues" evidence="1">
    <location>
        <begin position="372"/>
        <end position="384"/>
    </location>
</feature>
<feature type="region of interest" description="Disordered" evidence="1">
    <location>
        <begin position="28"/>
        <end position="47"/>
    </location>
</feature>
<feature type="domain" description="PDZ" evidence="3">
    <location>
        <begin position="732"/>
        <end position="809"/>
    </location>
</feature>
<accession>A0A4E0S436</accession>
<organism evidence="4 5">
    <name type="scientific">Fasciola hepatica</name>
    <name type="common">Liver fluke</name>
    <dbReference type="NCBI Taxonomy" id="6192"/>
    <lineage>
        <taxon>Eukaryota</taxon>
        <taxon>Metazoa</taxon>
        <taxon>Spiralia</taxon>
        <taxon>Lophotrochozoa</taxon>
        <taxon>Platyhelminthes</taxon>
        <taxon>Trematoda</taxon>
        <taxon>Digenea</taxon>
        <taxon>Plagiorchiida</taxon>
        <taxon>Echinostomata</taxon>
        <taxon>Echinostomatoidea</taxon>
        <taxon>Fasciolidae</taxon>
        <taxon>Fasciola</taxon>
    </lineage>
</organism>
<dbReference type="SMART" id="SM00228">
    <property type="entry name" value="PDZ"/>
    <property type="match status" value="1"/>
</dbReference>
<feature type="domain" description="C2" evidence="2">
    <location>
        <begin position="466"/>
        <end position="584"/>
    </location>
</feature>
<dbReference type="AlphaFoldDB" id="A0A4E0S436"/>
<dbReference type="EMBL" id="JXXN02000115">
    <property type="protein sequence ID" value="THD28590.1"/>
    <property type="molecule type" value="Genomic_DNA"/>
</dbReference>
<feature type="region of interest" description="Disordered" evidence="1">
    <location>
        <begin position="195"/>
        <end position="306"/>
    </location>
</feature>
<feature type="region of interest" description="Disordered" evidence="1">
    <location>
        <begin position="323"/>
        <end position="342"/>
    </location>
</feature>
<proteinExistence type="predicted"/>
<evidence type="ECO:0008006" key="6">
    <source>
        <dbReference type="Google" id="ProtNLM"/>
    </source>
</evidence>
<dbReference type="PANTHER" id="PTHR46848:SF1">
    <property type="entry name" value="REGULATOR OF G-PROTEIN SIGNALING 3"/>
    <property type="match status" value="1"/>
</dbReference>
<feature type="compositionally biased region" description="Basic residues" evidence="1">
    <location>
        <begin position="195"/>
        <end position="208"/>
    </location>
</feature>
<comment type="caution">
    <text evidence="4">The sequence shown here is derived from an EMBL/GenBank/DDBJ whole genome shotgun (WGS) entry which is preliminary data.</text>
</comment>
<dbReference type="Pfam" id="PF17820">
    <property type="entry name" value="PDZ_6"/>
    <property type="match status" value="1"/>
</dbReference>
<feature type="region of interest" description="Disordered" evidence="1">
    <location>
        <begin position="363"/>
        <end position="385"/>
    </location>
</feature>
<gene>
    <name evidence="4" type="ORF">D915_000622</name>
</gene>
<dbReference type="PROSITE" id="PS50004">
    <property type="entry name" value="C2"/>
    <property type="match status" value="1"/>
</dbReference>
<dbReference type="Gene3D" id="2.60.40.150">
    <property type="entry name" value="C2 domain"/>
    <property type="match status" value="1"/>
</dbReference>
<evidence type="ECO:0000313" key="5">
    <source>
        <dbReference type="Proteomes" id="UP000230066"/>
    </source>
</evidence>
<evidence type="ECO:0000256" key="1">
    <source>
        <dbReference type="SAM" id="MobiDB-lite"/>
    </source>
</evidence>